<dbReference type="Pfam" id="PF10607">
    <property type="entry name" value="CTLH"/>
    <property type="match status" value="1"/>
</dbReference>
<evidence type="ECO:0000313" key="3">
    <source>
        <dbReference type="Proteomes" id="UP001180020"/>
    </source>
</evidence>
<dbReference type="SMART" id="SM00757">
    <property type="entry name" value="CRA"/>
    <property type="match status" value="1"/>
</dbReference>
<dbReference type="PANTHER" id="PTHR12170:SF3">
    <property type="entry name" value="GH10162P"/>
    <property type="match status" value="1"/>
</dbReference>
<proteinExistence type="predicted"/>
<dbReference type="GO" id="GO:0005737">
    <property type="term" value="C:cytoplasm"/>
    <property type="evidence" value="ECO:0007669"/>
    <property type="project" value="TreeGrafter"/>
</dbReference>
<gene>
    <name evidence="2" type="ORF">QJS10_CPA01g02281</name>
</gene>
<dbReference type="EMBL" id="JAUJYO010000001">
    <property type="protein sequence ID" value="KAK1325502.1"/>
    <property type="molecule type" value="Genomic_DNA"/>
</dbReference>
<evidence type="ECO:0000259" key="1">
    <source>
        <dbReference type="SMART" id="SM00757"/>
    </source>
</evidence>
<dbReference type="PANTHER" id="PTHR12170">
    <property type="entry name" value="MACROPHAGE ERYTHROBLAST ATTACHER-RELATED"/>
    <property type="match status" value="1"/>
</dbReference>
<dbReference type="InterPro" id="IPR013144">
    <property type="entry name" value="CRA_dom"/>
</dbReference>
<name>A0AAV9FJ88_ACOCL</name>
<reference evidence="2" key="2">
    <citation type="submission" date="2023-06" db="EMBL/GenBank/DDBJ databases">
        <authorList>
            <person name="Ma L."/>
            <person name="Liu K.-W."/>
            <person name="Li Z."/>
            <person name="Hsiao Y.-Y."/>
            <person name="Qi Y."/>
            <person name="Fu T."/>
            <person name="Tang G."/>
            <person name="Zhang D."/>
            <person name="Sun W.-H."/>
            <person name="Liu D.-K."/>
            <person name="Li Y."/>
            <person name="Chen G.-Z."/>
            <person name="Liu X.-D."/>
            <person name="Liao X.-Y."/>
            <person name="Jiang Y.-T."/>
            <person name="Yu X."/>
            <person name="Hao Y."/>
            <person name="Huang J."/>
            <person name="Zhao X.-W."/>
            <person name="Ke S."/>
            <person name="Chen Y.-Y."/>
            <person name="Wu W.-L."/>
            <person name="Hsu J.-L."/>
            <person name="Lin Y.-F."/>
            <person name="Huang M.-D."/>
            <person name="Li C.-Y."/>
            <person name="Huang L."/>
            <person name="Wang Z.-W."/>
            <person name="Zhao X."/>
            <person name="Zhong W.-Y."/>
            <person name="Peng D.-H."/>
            <person name="Ahmad S."/>
            <person name="Lan S."/>
            <person name="Zhang J.-S."/>
            <person name="Tsai W.-C."/>
            <person name="Van De Peer Y."/>
            <person name="Liu Z.-J."/>
        </authorList>
    </citation>
    <scope>NUCLEOTIDE SEQUENCE</scope>
    <source>
        <strain evidence="2">CP</strain>
        <tissue evidence="2">Leaves</tissue>
    </source>
</reference>
<dbReference type="Proteomes" id="UP001180020">
    <property type="component" value="Unassembled WGS sequence"/>
</dbReference>
<evidence type="ECO:0000313" key="2">
    <source>
        <dbReference type="EMBL" id="KAK1325502.1"/>
    </source>
</evidence>
<feature type="domain" description="CRA" evidence="1">
    <location>
        <begin position="103"/>
        <end position="197"/>
    </location>
</feature>
<sequence>MELSSIRDAFDHVSKKRKLSSSNTQEMIDGIIREIENALAKMKTPLDEEGSSINGKSILSELSIKLKEMSPMNQLKEGLIDLGDYFSNEAQEPDAIPGVLQTGTCEDALKYAQTHLAPFTSVHMSEVQKLVVCLLWAGQLHRSPYAEFLSPNHWKRVKEDLTRQYCSLLGQSNRIPLGVTVAAGVQFLQGLFSSTILMHLDKQNLTTVGVNLDNEFQFHSLCVSVAARPGE</sequence>
<comment type="caution">
    <text evidence="2">The sequence shown here is derived from an EMBL/GenBank/DDBJ whole genome shotgun (WGS) entry which is preliminary data.</text>
</comment>
<dbReference type="AlphaFoldDB" id="A0AAV9FJ88"/>
<reference evidence="2" key="1">
    <citation type="journal article" date="2023" name="Nat. Commun.">
        <title>Diploid and tetraploid genomes of Acorus and the evolution of monocots.</title>
        <authorList>
            <person name="Ma L."/>
            <person name="Liu K.W."/>
            <person name="Li Z."/>
            <person name="Hsiao Y.Y."/>
            <person name="Qi Y."/>
            <person name="Fu T."/>
            <person name="Tang G.D."/>
            <person name="Zhang D."/>
            <person name="Sun W.H."/>
            <person name="Liu D.K."/>
            <person name="Li Y."/>
            <person name="Chen G.Z."/>
            <person name="Liu X.D."/>
            <person name="Liao X.Y."/>
            <person name="Jiang Y.T."/>
            <person name="Yu X."/>
            <person name="Hao Y."/>
            <person name="Huang J."/>
            <person name="Zhao X.W."/>
            <person name="Ke S."/>
            <person name="Chen Y.Y."/>
            <person name="Wu W.L."/>
            <person name="Hsu J.L."/>
            <person name="Lin Y.F."/>
            <person name="Huang M.D."/>
            <person name="Li C.Y."/>
            <person name="Huang L."/>
            <person name="Wang Z.W."/>
            <person name="Zhao X."/>
            <person name="Zhong W.Y."/>
            <person name="Peng D.H."/>
            <person name="Ahmad S."/>
            <person name="Lan S."/>
            <person name="Zhang J.S."/>
            <person name="Tsai W.C."/>
            <person name="Van de Peer Y."/>
            <person name="Liu Z.J."/>
        </authorList>
    </citation>
    <scope>NUCLEOTIDE SEQUENCE</scope>
    <source>
        <strain evidence="2">CP</strain>
    </source>
</reference>
<accession>A0AAV9FJ88</accession>
<dbReference type="GO" id="GO:0004842">
    <property type="term" value="F:ubiquitin-protein transferase activity"/>
    <property type="evidence" value="ECO:0007669"/>
    <property type="project" value="InterPro"/>
</dbReference>
<keyword evidence="3" id="KW-1185">Reference proteome</keyword>
<dbReference type="InterPro" id="IPR045098">
    <property type="entry name" value="Fyv10_fam"/>
</dbReference>
<dbReference type="GO" id="GO:0034657">
    <property type="term" value="C:GID complex"/>
    <property type="evidence" value="ECO:0007669"/>
    <property type="project" value="TreeGrafter"/>
</dbReference>
<dbReference type="GO" id="GO:0043161">
    <property type="term" value="P:proteasome-mediated ubiquitin-dependent protein catabolic process"/>
    <property type="evidence" value="ECO:0007669"/>
    <property type="project" value="InterPro"/>
</dbReference>
<organism evidence="2 3">
    <name type="scientific">Acorus calamus</name>
    <name type="common">Sweet flag</name>
    <dbReference type="NCBI Taxonomy" id="4465"/>
    <lineage>
        <taxon>Eukaryota</taxon>
        <taxon>Viridiplantae</taxon>
        <taxon>Streptophyta</taxon>
        <taxon>Embryophyta</taxon>
        <taxon>Tracheophyta</taxon>
        <taxon>Spermatophyta</taxon>
        <taxon>Magnoliopsida</taxon>
        <taxon>Liliopsida</taxon>
        <taxon>Acoraceae</taxon>
        <taxon>Acorus</taxon>
    </lineage>
</organism>
<dbReference type="GO" id="GO:0005634">
    <property type="term" value="C:nucleus"/>
    <property type="evidence" value="ECO:0007669"/>
    <property type="project" value="TreeGrafter"/>
</dbReference>
<protein>
    <recommendedName>
        <fullName evidence="1">CRA domain-containing protein</fullName>
    </recommendedName>
</protein>
<dbReference type="InterPro" id="IPR024964">
    <property type="entry name" value="CTLH/CRA"/>
</dbReference>